<comment type="caution">
    <text evidence="2">The sequence shown here is derived from an EMBL/GenBank/DDBJ whole genome shotgun (WGS) entry which is preliminary data.</text>
</comment>
<dbReference type="RefSeq" id="WP_171790022.1">
    <property type="nucleotide sequence ID" value="NZ_JABJWD010000020.1"/>
</dbReference>
<proteinExistence type="predicted"/>
<organism evidence="2 3">
    <name type="scientific">Gluconacetobacter entanii</name>
    <dbReference type="NCBI Taxonomy" id="108528"/>
    <lineage>
        <taxon>Bacteria</taxon>
        <taxon>Pseudomonadati</taxon>
        <taxon>Pseudomonadota</taxon>
        <taxon>Alphaproteobacteria</taxon>
        <taxon>Acetobacterales</taxon>
        <taxon>Acetobacteraceae</taxon>
        <taxon>Gluconacetobacter</taxon>
    </lineage>
</organism>
<reference evidence="2 3" key="1">
    <citation type="submission" date="2022-07" db="EMBL/GenBank/DDBJ databases">
        <title>Genome stability of Gluconacetobacter entanii AV429.</title>
        <authorList>
            <person name="Trcek J."/>
            <person name="Cepec E."/>
        </authorList>
    </citation>
    <scope>NUCLEOTIDE SEQUENCE [LARGE SCALE GENOMIC DNA]</scope>
    <source>
        <strain evidence="2 3">AV429_2022</strain>
    </source>
</reference>
<evidence type="ECO:0000256" key="1">
    <source>
        <dbReference type="SAM" id="MobiDB-lite"/>
    </source>
</evidence>
<evidence type="ECO:0000313" key="2">
    <source>
        <dbReference type="EMBL" id="MCW4590422.1"/>
    </source>
</evidence>
<dbReference type="EMBL" id="JANGSQ010000099">
    <property type="protein sequence ID" value="MCW4590422.1"/>
    <property type="molecule type" value="Genomic_DNA"/>
</dbReference>
<feature type="region of interest" description="Disordered" evidence="1">
    <location>
        <begin position="1"/>
        <end position="60"/>
    </location>
</feature>
<accession>A0ABT3K5S3</accession>
<feature type="compositionally biased region" description="Basic and acidic residues" evidence="1">
    <location>
        <begin position="9"/>
        <end position="20"/>
    </location>
</feature>
<evidence type="ECO:0000313" key="3">
    <source>
        <dbReference type="Proteomes" id="UP001526337"/>
    </source>
</evidence>
<dbReference type="Proteomes" id="UP001526337">
    <property type="component" value="Unassembled WGS sequence"/>
</dbReference>
<sequence length="60" mass="6790">MNQVSDLRSTQEAREREAKDPQSFYREVNLSGPPPERPEDNVNDPGLEDLMNRATSSEEG</sequence>
<name>A0ABT3K5S3_9PROT</name>
<gene>
    <name evidence="2" type="ORF">NO263_07505</name>
</gene>
<protein>
    <submittedName>
        <fullName evidence="2">Uncharacterized protein</fullName>
    </submittedName>
</protein>
<keyword evidence="3" id="KW-1185">Reference proteome</keyword>